<dbReference type="EMBL" id="LATX01001756">
    <property type="protein sequence ID" value="KTB38519.1"/>
    <property type="molecule type" value="Genomic_DNA"/>
</dbReference>
<evidence type="ECO:0000313" key="2">
    <source>
        <dbReference type="Proteomes" id="UP000054988"/>
    </source>
</evidence>
<protein>
    <submittedName>
        <fullName evidence="1">Uncharacterized protein</fullName>
    </submittedName>
</protein>
<gene>
    <name evidence="1" type="ORF">WG66_8902</name>
</gene>
<dbReference type="Proteomes" id="UP000054988">
    <property type="component" value="Unassembled WGS sequence"/>
</dbReference>
<evidence type="ECO:0000313" key="1">
    <source>
        <dbReference type="EMBL" id="KTB38519.1"/>
    </source>
</evidence>
<comment type="caution">
    <text evidence="1">The sequence shown here is derived from an EMBL/GenBank/DDBJ whole genome shotgun (WGS) entry which is preliminary data.</text>
</comment>
<proteinExistence type="predicted"/>
<accession>A0A0W0FQ40</accession>
<sequence length="113" mass="12647">MFSNDSVPPPGNCIKCWILKTKLRYRPANQLDTVLYDISVILPVPKDIESVSGTRVRGTFIRLRTSPIWFSRPLNLRVGNQNSPKFSLILKTSIRNADVDPQRSSSPGYGANS</sequence>
<organism evidence="1 2">
    <name type="scientific">Moniliophthora roreri</name>
    <name type="common">Frosty pod rot fungus</name>
    <name type="synonym">Monilia roreri</name>
    <dbReference type="NCBI Taxonomy" id="221103"/>
    <lineage>
        <taxon>Eukaryota</taxon>
        <taxon>Fungi</taxon>
        <taxon>Dikarya</taxon>
        <taxon>Basidiomycota</taxon>
        <taxon>Agaricomycotina</taxon>
        <taxon>Agaricomycetes</taxon>
        <taxon>Agaricomycetidae</taxon>
        <taxon>Agaricales</taxon>
        <taxon>Marasmiineae</taxon>
        <taxon>Marasmiaceae</taxon>
        <taxon>Moniliophthora</taxon>
    </lineage>
</organism>
<name>A0A0W0FQ40_MONRR</name>
<dbReference type="AlphaFoldDB" id="A0A0W0FQ40"/>
<reference evidence="1 2" key="1">
    <citation type="submission" date="2015-12" db="EMBL/GenBank/DDBJ databases">
        <title>Draft genome sequence of Moniliophthora roreri, the causal agent of frosty pod rot of cacao.</title>
        <authorList>
            <person name="Aime M.C."/>
            <person name="Diaz-Valderrama J.R."/>
            <person name="Kijpornyongpan T."/>
            <person name="Phillips-Mora W."/>
        </authorList>
    </citation>
    <scope>NUCLEOTIDE SEQUENCE [LARGE SCALE GENOMIC DNA]</scope>
    <source>
        <strain evidence="1 2">MCA 2952</strain>
    </source>
</reference>